<accession>A0A644U7Y3</accession>
<dbReference type="InterPro" id="IPR024300">
    <property type="entry name" value="SipL_SPOCS_dom"/>
</dbReference>
<dbReference type="Pfam" id="PF12673">
    <property type="entry name" value="SipL"/>
    <property type="match status" value="1"/>
</dbReference>
<evidence type="ECO:0000259" key="1">
    <source>
        <dbReference type="Pfam" id="PF12673"/>
    </source>
</evidence>
<dbReference type="AlphaFoldDB" id="A0A644U7Y3"/>
<reference evidence="2" key="1">
    <citation type="submission" date="2019-08" db="EMBL/GenBank/DDBJ databases">
        <authorList>
            <person name="Kucharzyk K."/>
            <person name="Murdoch R.W."/>
            <person name="Higgins S."/>
            <person name="Loffler F."/>
        </authorList>
    </citation>
    <scope>NUCLEOTIDE SEQUENCE</scope>
</reference>
<organism evidence="2">
    <name type="scientific">bioreactor metagenome</name>
    <dbReference type="NCBI Taxonomy" id="1076179"/>
    <lineage>
        <taxon>unclassified sequences</taxon>
        <taxon>metagenomes</taxon>
        <taxon>ecological metagenomes</taxon>
    </lineage>
</organism>
<evidence type="ECO:0000313" key="2">
    <source>
        <dbReference type="EMBL" id="MPL75048.1"/>
    </source>
</evidence>
<name>A0A644U7Y3_9ZZZZ</name>
<protein>
    <recommendedName>
        <fullName evidence="1">SipL SPOCS domain-containing protein</fullName>
    </recommendedName>
</protein>
<proteinExistence type="predicted"/>
<dbReference type="EMBL" id="VSSQ01000085">
    <property type="protein sequence ID" value="MPL75048.1"/>
    <property type="molecule type" value="Genomic_DNA"/>
</dbReference>
<sequence length="200" mass="22508">MDQNETRPWVYKGNCQPPGPKPIIINQLVGQGEDQKSCDIRMCVPRRKPSIEQIVDVFAKKIRIHSVEVATDHVLVCGSFEIKALYVACVPSQPVHAAEMRRIPFAASICIPGARCGMDADATVGVEFIDYDCDKRTRAYWHKQYDDCECDEPKHKKPKRCTRCFNVSVVLCIRAKVMTCREIFIGSGSYPGHLPLKPKG</sequence>
<gene>
    <name evidence="2" type="ORF">SDC9_20867</name>
</gene>
<comment type="caution">
    <text evidence="2">The sequence shown here is derived from an EMBL/GenBank/DDBJ whole genome shotgun (WGS) entry which is preliminary data.</text>
</comment>
<feature type="domain" description="SipL SPOCS" evidence="1">
    <location>
        <begin position="51"/>
        <end position="133"/>
    </location>
</feature>